<dbReference type="InterPro" id="IPR036291">
    <property type="entry name" value="NAD(P)-bd_dom_sf"/>
</dbReference>
<dbReference type="PATRIC" id="fig|1423733.4.peg.2492"/>
<feature type="domain" description="NAD-dependent epimerase/dehydratase" evidence="3">
    <location>
        <begin position="5"/>
        <end position="242"/>
    </location>
</feature>
<evidence type="ECO:0000313" key="4">
    <source>
        <dbReference type="EMBL" id="KRM75194.1"/>
    </source>
</evidence>
<dbReference type="InterPro" id="IPR050425">
    <property type="entry name" value="NAD(P)_dehydrat-like"/>
</dbReference>
<proteinExistence type="inferred from homology"/>
<dbReference type="SUPFAM" id="SSF51735">
    <property type="entry name" value="NAD(P)-binding Rossmann-fold domains"/>
    <property type="match status" value="1"/>
</dbReference>
<comment type="caution">
    <text evidence="4">The sequence shown here is derived from an EMBL/GenBank/DDBJ whole genome shotgun (WGS) entry which is preliminary data.</text>
</comment>
<dbReference type="Pfam" id="PF01370">
    <property type="entry name" value="Epimerase"/>
    <property type="match status" value="1"/>
</dbReference>
<dbReference type="PANTHER" id="PTHR10366:SF564">
    <property type="entry name" value="STEROL-4-ALPHA-CARBOXYLATE 3-DEHYDROGENASE, DECARBOXYLATING"/>
    <property type="match status" value="1"/>
</dbReference>
<gene>
    <name evidence="4" type="ORF">FC82_GL002377</name>
</gene>
<dbReference type="STRING" id="33960.TY91_15110"/>
<dbReference type="EMBL" id="AYYR01000054">
    <property type="protein sequence ID" value="KRM75194.1"/>
    <property type="molecule type" value="Genomic_DNA"/>
</dbReference>
<organism evidence="4 5">
    <name type="scientific">Secundilactobacillus collinoides DSM 20515 = JCM 1123</name>
    <dbReference type="NCBI Taxonomy" id="1423733"/>
    <lineage>
        <taxon>Bacteria</taxon>
        <taxon>Bacillati</taxon>
        <taxon>Bacillota</taxon>
        <taxon>Bacilli</taxon>
        <taxon>Lactobacillales</taxon>
        <taxon>Lactobacillaceae</taxon>
        <taxon>Secundilactobacillus</taxon>
    </lineage>
</organism>
<evidence type="ECO:0000259" key="3">
    <source>
        <dbReference type="Pfam" id="PF01370"/>
    </source>
</evidence>
<evidence type="ECO:0000313" key="5">
    <source>
        <dbReference type="Proteomes" id="UP000051845"/>
    </source>
</evidence>
<dbReference type="PANTHER" id="PTHR10366">
    <property type="entry name" value="NAD DEPENDENT EPIMERASE/DEHYDRATASE"/>
    <property type="match status" value="1"/>
</dbReference>
<sequence length="340" mass="36933">MVQHVLVTGGNGFLAQHIILNLLNQGYLVRATLRDVSKANQVRQTMVANGAKITHLTFVQADLSQDTGWSAAMQGIDYVLSVASPVFMTVPDDPSAVSQAAKVGILRILKAAQQAGVKRVVMTANFGAIGFSNHDLHSVTTEADWTDPDEPGISLYEKSKLLAEIAAWDYIHQPDVDLEFTTINPVAILGKGLDHHLSGSFGIVKGLLDGSRKRVPDLPLNVVDVRDVADLHVRAMVSPNANGERFIATADGQISLLEIATLIREKRPELADRITDKVLPKWLIDLAAPFNHTAAEGKLMMTVNRNVSNQKARDLLKWTPISDNEATILATVDAIMASEK</sequence>
<name>A0A0R2B7Y8_SECCO</name>
<keyword evidence="1" id="KW-0560">Oxidoreductase</keyword>
<dbReference type="GO" id="GO:0016616">
    <property type="term" value="F:oxidoreductase activity, acting on the CH-OH group of donors, NAD or NADP as acceptor"/>
    <property type="evidence" value="ECO:0007669"/>
    <property type="project" value="TreeGrafter"/>
</dbReference>
<comment type="similarity">
    <text evidence="2">Belongs to the NAD(P)-dependent epimerase/dehydratase family. Dihydroflavonol-4-reductase subfamily.</text>
</comment>
<accession>A0A0R2B7Y8</accession>
<dbReference type="RefSeq" id="WP_054759652.1">
    <property type="nucleotide sequence ID" value="NZ_AYYR01000054.1"/>
</dbReference>
<reference evidence="4 5" key="1">
    <citation type="journal article" date="2015" name="Genome Announc.">
        <title>Expanding the biotechnology potential of lactobacilli through comparative genomics of 213 strains and associated genera.</title>
        <authorList>
            <person name="Sun Z."/>
            <person name="Harris H.M."/>
            <person name="McCann A."/>
            <person name="Guo C."/>
            <person name="Argimon S."/>
            <person name="Zhang W."/>
            <person name="Yang X."/>
            <person name="Jeffery I.B."/>
            <person name="Cooney J.C."/>
            <person name="Kagawa T.F."/>
            <person name="Liu W."/>
            <person name="Song Y."/>
            <person name="Salvetti E."/>
            <person name="Wrobel A."/>
            <person name="Rasinkangas P."/>
            <person name="Parkhill J."/>
            <person name="Rea M.C."/>
            <person name="O'Sullivan O."/>
            <person name="Ritari J."/>
            <person name="Douillard F.P."/>
            <person name="Paul Ross R."/>
            <person name="Yang R."/>
            <person name="Briner A.E."/>
            <person name="Felis G.E."/>
            <person name="de Vos W.M."/>
            <person name="Barrangou R."/>
            <person name="Klaenhammer T.R."/>
            <person name="Caufield P.W."/>
            <person name="Cui Y."/>
            <person name="Zhang H."/>
            <person name="O'Toole P.W."/>
        </authorList>
    </citation>
    <scope>NUCLEOTIDE SEQUENCE [LARGE SCALE GENOMIC DNA]</scope>
    <source>
        <strain evidence="4 5">DSM 20515</strain>
    </source>
</reference>
<dbReference type="AlphaFoldDB" id="A0A0R2B7Y8"/>
<dbReference type="FunFam" id="3.40.50.720:FF:000336">
    <property type="entry name" value="Aldehyde reductase"/>
    <property type="match status" value="1"/>
</dbReference>
<dbReference type="Gene3D" id="3.40.50.720">
    <property type="entry name" value="NAD(P)-binding Rossmann-like Domain"/>
    <property type="match status" value="1"/>
</dbReference>
<evidence type="ECO:0000256" key="2">
    <source>
        <dbReference type="ARBA" id="ARBA00023445"/>
    </source>
</evidence>
<evidence type="ECO:0000256" key="1">
    <source>
        <dbReference type="ARBA" id="ARBA00023002"/>
    </source>
</evidence>
<protein>
    <recommendedName>
        <fullName evidence="3">NAD-dependent epimerase/dehydratase domain-containing protein</fullName>
    </recommendedName>
</protein>
<dbReference type="InterPro" id="IPR001509">
    <property type="entry name" value="Epimerase_deHydtase"/>
</dbReference>
<dbReference type="Proteomes" id="UP000051845">
    <property type="component" value="Unassembled WGS sequence"/>
</dbReference>